<evidence type="ECO:0000256" key="4">
    <source>
        <dbReference type="ARBA" id="ARBA00010499"/>
    </source>
</evidence>
<evidence type="ECO:0000256" key="7">
    <source>
        <dbReference type="ARBA" id="ARBA00049112"/>
    </source>
</evidence>
<accession>A0A2X3DEN2</accession>
<comment type="catalytic activity">
    <reaction evidence="7 8">
        <text>D-arabinose 5-phosphate + phosphoenolpyruvate + H2O = 3-deoxy-alpha-D-manno-2-octulosonate-8-phosphate + phosphate</text>
        <dbReference type="Rhea" id="RHEA:14053"/>
        <dbReference type="ChEBI" id="CHEBI:15377"/>
        <dbReference type="ChEBI" id="CHEBI:43474"/>
        <dbReference type="ChEBI" id="CHEBI:57693"/>
        <dbReference type="ChEBI" id="CHEBI:58702"/>
        <dbReference type="ChEBI" id="CHEBI:85985"/>
        <dbReference type="EC" id="2.5.1.55"/>
    </reaction>
</comment>
<sequence>MTLFCGPCVIESKEQLRKIAHDLAVFHEDKRIDFYFKASFDKANRTSLESYRGPGLDEGLRALDEIKKEFGYKIITDIHESTQAQAIAQVADVIQIPAFLCRQTDLIVSVAKTNKAINIKKGQFMNPKDMRYSVLKAIKTRSNASDNIDTSDNEAIFAESKKHQICLTERGASFGYGNLVVDMRSLVIMREFAPVIFDVTHSVQMPGGAGGKSGGESYFAPYLAKAAAAVGVDGFFIETHYDPTNALSDGSNMIPLDKLQPLIKQLFAIQDALHLDSTQNLDSTSAKTHSLNMHSPKMHSTL</sequence>
<dbReference type="InterPro" id="IPR013785">
    <property type="entry name" value="Aldolase_TIM"/>
</dbReference>
<evidence type="ECO:0000256" key="2">
    <source>
        <dbReference type="ARBA" id="ARBA00004756"/>
    </source>
</evidence>
<comment type="pathway">
    <text evidence="2">Bacterial outer membrane biogenesis; lipopolysaccharide biosynthesis.</text>
</comment>
<dbReference type="Proteomes" id="UP000250166">
    <property type="component" value="Unassembled WGS sequence"/>
</dbReference>
<dbReference type="Gene3D" id="3.20.20.70">
    <property type="entry name" value="Aldolase class I"/>
    <property type="match status" value="1"/>
</dbReference>
<keyword evidence="8" id="KW-0448">Lipopolysaccharide biosynthesis</keyword>
<dbReference type="GO" id="GO:0005737">
    <property type="term" value="C:cytoplasm"/>
    <property type="evidence" value="ECO:0007669"/>
    <property type="project" value="UniProtKB-SubCell"/>
</dbReference>
<dbReference type="SUPFAM" id="SSF51569">
    <property type="entry name" value="Aldolase"/>
    <property type="match status" value="1"/>
</dbReference>
<dbReference type="PANTHER" id="PTHR21057">
    <property type="entry name" value="PHOSPHO-2-DEHYDRO-3-DEOXYHEPTONATE ALDOLASE"/>
    <property type="match status" value="1"/>
</dbReference>
<evidence type="ECO:0000313" key="10">
    <source>
        <dbReference type="EMBL" id="SQB97999.1"/>
    </source>
</evidence>
<organism evidence="10 11">
    <name type="scientific">Helicobacter fennelliae</name>
    <dbReference type="NCBI Taxonomy" id="215"/>
    <lineage>
        <taxon>Bacteria</taxon>
        <taxon>Pseudomonadati</taxon>
        <taxon>Campylobacterota</taxon>
        <taxon>Epsilonproteobacteria</taxon>
        <taxon>Campylobacterales</taxon>
        <taxon>Helicobacteraceae</taxon>
        <taxon>Helicobacter</taxon>
    </lineage>
</organism>
<dbReference type="GO" id="GO:0019294">
    <property type="term" value="P:keto-3-deoxy-D-manno-octulosonic acid biosynthetic process"/>
    <property type="evidence" value="ECO:0007669"/>
    <property type="project" value="UniProtKB-UniRule"/>
</dbReference>
<reference evidence="10 11" key="1">
    <citation type="submission" date="2018-06" db="EMBL/GenBank/DDBJ databases">
        <authorList>
            <consortium name="Pathogen Informatics"/>
            <person name="Doyle S."/>
        </authorList>
    </citation>
    <scope>NUCLEOTIDE SEQUENCE [LARGE SCALE GENOMIC DNA]</scope>
    <source>
        <strain evidence="10 11">NCTC13102</strain>
    </source>
</reference>
<dbReference type="EMBL" id="UAWL01000006">
    <property type="protein sequence ID" value="SQB97999.1"/>
    <property type="molecule type" value="Genomic_DNA"/>
</dbReference>
<feature type="domain" description="DAHP synthetase I/KDSA" evidence="9">
    <location>
        <begin position="2"/>
        <end position="263"/>
    </location>
</feature>
<dbReference type="InterPro" id="IPR006269">
    <property type="entry name" value="KDO8P_synthase"/>
</dbReference>
<proteinExistence type="inferred from homology"/>
<dbReference type="UniPathway" id="UPA00030"/>
<evidence type="ECO:0000313" key="11">
    <source>
        <dbReference type="Proteomes" id="UP000250166"/>
    </source>
</evidence>
<name>A0A2X3DEN2_9HELI</name>
<keyword evidence="6 8" id="KW-0808">Transferase</keyword>
<dbReference type="Pfam" id="PF00793">
    <property type="entry name" value="DAHP_synth_1"/>
    <property type="match status" value="1"/>
</dbReference>
<keyword evidence="5 8" id="KW-0963">Cytoplasm</keyword>
<comment type="subcellular location">
    <subcellularLocation>
        <location evidence="1 8">Cytoplasm</location>
    </subcellularLocation>
</comment>
<dbReference type="AlphaFoldDB" id="A0A2X3DEN2"/>
<dbReference type="HAMAP" id="MF_00056">
    <property type="entry name" value="KDO8P_synth"/>
    <property type="match status" value="1"/>
</dbReference>
<gene>
    <name evidence="8 10" type="primary">kdsA</name>
    <name evidence="10" type="ORF">NCTC13102_00449</name>
</gene>
<dbReference type="InterPro" id="IPR006218">
    <property type="entry name" value="DAHP1/KDSA"/>
</dbReference>
<dbReference type="NCBIfam" id="TIGR01362">
    <property type="entry name" value="KDO8P_synth"/>
    <property type="match status" value="1"/>
</dbReference>
<dbReference type="NCBIfam" id="NF003543">
    <property type="entry name" value="PRK05198.1"/>
    <property type="match status" value="1"/>
</dbReference>
<evidence type="ECO:0000256" key="3">
    <source>
        <dbReference type="ARBA" id="ARBA00004845"/>
    </source>
</evidence>
<evidence type="ECO:0000256" key="8">
    <source>
        <dbReference type="HAMAP-Rule" id="MF_00056"/>
    </source>
</evidence>
<dbReference type="UniPathway" id="UPA00357">
    <property type="reaction ID" value="UER00474"/>
</dbReference>
<evidence type="ECO:0000259" key="9">
    <source>
        <dbReference type="Pfam" id="PF00793"/>
    </source>
</evidence>
<evidence type="ECO:0000256" key="1">
    <source>
        <dbReference type="ARBA" id="ARBA00004496"/>
    </source>
</evidence>
<protein>
    <recommendedName>
        <fullName evidence="8">2-dehydro-3-deoxyphosphooctonate aldolase</fullName>
        <ecNumber evidence="8">2.5.1.55</ecNumber>
    </recommendedName>
    <alternativeName>
        <fullName evidence="8">3-deoxy-D-manno-octulosonic acid 8-phosphate synthase</fullName>
    </alternativeName>
    <alternativeName>
        <fullName evidence="8">KDO-8-phosphate synthase</fullName>
        <shortName evidence="8">KDO 8-P synthase</shortName>
        <shortName evidence="8">KDOPS</shortName>
    </alternativeName>
    <alternativeName>
        <fullName evidence="8">Phospho-2-dehydro-3-deoxyoctonate aldolase</fullName>
    </alternativeName>
</protein>
<dbReference type="EC" id="2.5.1.55" evidence="8"/>
<dbReference type="GO" id="GO:0008676">
    <property type="term" value="F:3-deoxy-8-phosphooctulonate synthase activity"/>
    <property type="evidence" value="ECO:0007669"/>
    <property type="project" value="UniProtKB-UniRule"/>
</dbReference>
<evidence type="ECO:0000256" key="5">
    <source>
        <dbReference type="ARBA" id="ARBA00022490"/>
    </source>
</evidence>
<evidence type="ECO:0000256" key="6">
    <source>
        <dbReference type="ARBA" id="ARBA00022679"/>
    </source>
</evidence>
<comment type="pathway">
    <text evidence="3 8">Carbohydrate biosynthesis; 3-deoxy-D-manno-octulosonate biosynthesis; 3-deoxy-D-manno-octulosonate from D-ribulose 5-phosphate: step 2/3.</text>
</comment>
<comment type="similarity">
    <text evidence="4 8">Belongs to the KdsA family.</text>
</comment>